<comment type="caution">
    <text evidence="2">The sequence shown here is derived from an EMBL/GenBank/DDBJ whole genome shotgun (WGS) entry which is preliminary data.</text>
</comment>
<evidence type="ECO:0008006" key="4">
    <source>
        <dbReference type="Google" id="ProtNLM"/>
    </source>
</evidence>
<feature type="compositionally biased region" description="Gly residues" evidence="1">
    <location>
        <begin position="1"/>
        <end position="11"/>
    </location>
</feature>
<feature type="compositionally biased region" description="Basic and acidic residues" evidence="1">
    <location>
        <begin position="12"/>
        <end position="26"/>
    </location>
</feature>
<evidence type="ECO:0000313" key="2">
    <source>
        <dbReference type="EMBL" id="GGC93717.1"/>
    </source>
</evidence>
<dbReference type="Proteomes" id="UP000597761">
    <property type="component" value="Unassembled WGS sequence"/>
</dbReference>
<evidence type="ECO:0000256" key="1">
    <source>
        <dbReference type="SAM" id="MobiDB-lite"/>
    </source>
</evidence>
<organism evidence="2 3">
    <name type="scientific">Tersicoccus solisilvae</name>
    <dbReference type="NCBI Taxonomy" id="1882339"/>
    <lineage>
        <taxon>Bacteria</taxon>
        <taxon>Bacillati</taxon>
        <taxon>Actinomycetota</taxon>
        <taxon>Actinomycetes</taxon>
        <taxon>Micrococcales</taxon>
        <taxon>Micrococcaceae</taxon>
        <taxon>Tersicoccus</taxon>
    </lineage>
</organism>
<feature type="compositionally biased region" description="Basic and acidic residues" evidence="1">
    <location>
        <begin position="33"/>
        <end position="66"/>
    </location>
</feature>
<reference evidence="3" key="1">
    <citation type="journal article" date="2019" name="Int. J. Syst. Evol. Microbiol.">
        <title>The Global Catalogue of Microorganisms (GCM) 10K type strain sequencing project: providing services to taxonomists for standard genome sequencing and annotation.</title>
        <authorList>
            <consortium name="The Broad Institute Genomics Platform"/>
            <consortium name="The Broad Institute Genome Sequencing Center for Infectious Disease"/>
            <person name="Wu L."/>
            <person name="Ma J."/>
        </authorList>
    </citation>
    <scope>NUCLEOTIDE SEQUENCE [LARGE SCALE GENOMIC DNA]</scope>
    <source>
        <strain evidence="3">CGMCC 1.15480</strain>
    </source>
</reference>
<feature type="region of interest" description="Disordered" evidence="1">
    <location>
        <begin position="1"/>
        <end position="89"/>
    </location>
</feature>
<gene>
    <name evidence="2" type="ORF">GCM10011512_20920</name>
</gene>
<dbReference type="EMBL" id="BMJI01000013">
    <property type="protein sequence ID" value="GGC93717.1"/>
    <property type="molecule type" value="Genomic_DNA"/>
</dbReference>
<accession>A0ABQ1P9Q0</accession>
<evidence type="ECO:0000313" key="3">
    <source>
        <dbReference type="Proteomes" id="UP000597761"/>
    </source>
</evidence>
<sequence>MGTADGGGPGGLHRDDRLYPRPEREQTMGFDDAINKGKDALGNDQVGDKVDELQEQHGDKLGEHGDQVNQGIDAAQEKFGGGSDAGEGQ</sequence>
<name>A0ABQ1P9Q0_9MICC</name>
<feature type="compositionally biased region" description="Gly residues" evidence="1">
    <location>
        <begin position="79"/>
        <end position="89"/>
    </location>
</feature>
<proteinExistence type="predicted"/>
<protein>
    <recommendedName>
        <fullName evidence="4">Antitoxin</fullName>
    </recommendedName>
</protein>
<keyword evidence="3" id="KW-1185">Reference proteome</keyword>